<dbReference type="Pfam" id="PF00026">
    <property type="entry name" value="Asp"/>
    <property type="match status" value="1"/>
</dbReference>
<feature type="active site" evidence="3">
    <location>
        <position position="31"/>
    </location>
</feature>
<evidence type="ECO:0000256" key="1">
    <source>
        <dbReference type="ARBA" id="ARBA00007447"/>
    </source>
</evidence>
<dbReference type="GO" id="GO:0004190">
    <property type="term" value="F:aspartic-type endopeptidase activity"/>
    <property type="evidence" value="ECO:0007669"/>
    <property type="project" value="UniProtKB-KW"/>
</dbReference>
<proteinExistence type="inferred from homology"/>
<dbReference type="PANTHER" id="PTHR47966">
    <property type="entry name" value="BETA-SITE APP-CLEAVING ENZYME, ISOFORM A-RELATED"/>
    <property type="match status" value="1"/>
</dbReference>
<dbReference type="Proteomes" id="UP000494040">
    <property type="component" value="Unassembled WGS sequence"/>
</dbReference>
<keyword evidence="5" id="KW-0378">Hydrolase</keyword>
<sequence length="340" mass="37692">MKEPLRNFMNVEYFGKVSLGTPKQDFLVLFDTGSSNFWIPSSVLSTKGQKQHNLYRNENSSTYKRNGTLLQIWYGSGVMRGLISTDTLTIGQLSVENVTFAEAISVLGTAYAQARFDGILGLGFPTIAENGIRPPLYMMMDQGLLHEKVFSFYINRDENDGNGGELVLGGWNDDMVDPADIDYIPLNEKSYWQFTVDKITVDHVGKSSSQIDVGPKDFNAIADTGSSDIFGPSQTIGRILHLIGAKIVNGEGIVDCDKIDTYPNVTFHIKGKPYTLNPRDYITSYVVKNKKECAAGFSGPENEETSPWILGDSFLGKFYSIFNVDKTAIAFAPLKKKSKH</sequence>
<dbReference type="FunFam" id="2.40.70.10:FF:000044">
    <property type="entry name" value="Lysosomal aspartic protease"/>
    <property type="match status" value="1"/>
</dbReference>
<dbReference type="AlphaFoldDB" id="A0A8I6SB20"/>
<evidence type="ECO:0000256" key="4">
    <source>
        <dbReference type="PIRSR" id="PIRSR601461-2"/>
    </source>
</evidence>
<dbReference type="PRINTS" id="PR00792">
    <property type="entry name" value="PEPSIN"/>
</dbReference>
<feature type="active site" evidence="3">
    <location>
        <position position="223"/>
    </location>
</feature>
<dbReference type="OMA" id="YYTVYDF"/>
<keyword evidence="5" id="KW-0064">Aspartyl protease</keyword>
<evidence type="ECO:0000259" key="6">
    <source>
        <dbReference type="PROSITE" id="PS51767"/>
    </source>
</evidence>
<dbReference type="InterPro" id="IPR001969">
    <property type="entry name" value="Aspartic_peptidase_AS"/>
</dbReference>
<accession>A0A8I6SB20</accession>
<dbReference type="InterPro" id="IPR001461">
    <property type="entry name" value="Aspartic_peptidase_A1"/>
</dbReference>
<evidence type="ECO:0000256" key="3">
    <source>
        <dbReference type="PIRSR" id="PIRSR601461-1"/>
    </source>
</evidence>
<dbReference type="Gene3D" id="2.40.70.10">
    <property type="entry name" value="Acid Proteases"/>
    <property type="match status" value="2"/>
</dbReference>
<evidence type="ECO:0000313" key="7">
    <source>
        <dbReference type="EnsemblMetazoa" id="XP_014259893.1"/>
    </source>
</evidence>
<evidence type="ECO:0000256" key="2">
    <source>
        <dbReference type="ARBA" id="ARBA00023157"/>
    </source>
</evidence>
<keyword evidence="5" id="KW-0645">Protease</keyword>
<dbReference type="FunFam" id="2.40.70.10:FF:000004">
    <property type="entry name" value="Pepsin A"/>
    <property type="match status" value="1"/>
</dbReference>
<feature type="disulfide bond" evidence="4">
    <location>
        <begin position="256"/>
        <end position="293"/>
    </location>
</feature>
<evidence type="ECO:0000256" key="5">
    <source>
        <dbReference type="RuleBase" id="RU000454"/>
    </source>
</evidence>
<dbReference type="InterPro" id="IPR021109">
    <property type="entry name" value="Peptidase_aspartic_dom_sf"/>
</dbReference>
<dbReference type="InterPro" id="IPR033121">
    <property type="entry name" value="PEPTIDASE_A1"/>
</dbReference>
<dbReference type="GeneID" id="106672749"/>
<organism evidence="7 8">
    <name type="scientific">Cimex lectularius</name>
    <name type="common">Bed bug</name>
    <name type="synonym">Acanthia lectularia</name>
    <dbReference type="NCBI Taxonomy" id="79782"/>
    <lineage>
        <taxon>Eukaryota</taxon>
        <taxon>Metazoa</taxon>
        <taxon>Ecdysozoa</taxon>
        <taxon>Arthropoda</taxon>
        <taxon>Hexapoda</taxon>
        <taxon>Insecta</taxon>
        <taxon>Pterygota</taxon>
        <taxon>Neoptera</taxon>
        <taxon>Paraneoptera</taxon>
        <taxon>Hemiptera</taxon>
        <taxon>Heteroptera</taxon>
        <taxon>Panheteroptera</taxon>
        <taxon>Cimicomorpha</taxon>
        <taxon>Cimicidae</taxon>
        <taxon>Cimex</taxon>
    </lineage>
</organism>
<protein>
    <recommendedName>
        <fullName evidence="6">Peptidase A1 domain-containing protein</fullName>
    </recommendedName>
</protein>
<dbReference type="PROSITE" id="PS00141">
    <property type="entry name" value="ASP_PROTEASE"/>
    <property type="match status" value="2"/>
</dbReference>
<dbReference type="KEGG" id="clec:106672749"/>
<name>A0A8I6SB20_CIMLE</name>
<dbReference type="PANTHER" id="PTHR47966:SF51">
    <property type="entry name" value="BETA-SITE APP-CLEAVING ENZYME, ISOFORM A-RELATED"/>
    <property type="match status" value="1"/>
</dbReference>
<dbReference type="SUPFAM" id="SSF50630">
    <property type="entry name" value="Acid proteases"/>
    <property type="match status" value="1"/>
</dbReference>
<feature type="domain" description="Peptidase A1" evidence="6">
    <location>
        <begin position="13"/>
        <end position="332"/>
    </location>
</feature>
<dbReference type="GO" id="GO:0006508">
    <property type="term" value="P:proteolysis"/>
    <property type="evidence" value="ECO:0007669"/>
    <property type="project" value="UniProtKB-KW"/>
</dbReference>
<dbReference type="OrthoDB" id="771136at2759"/>
<comment type="similarity">
    <text evidence="1 5">Belongs to the peptidase A1 family.</text>
</comment>
<keyword evidence="8" id="KW-1185">Reference proteome</keyword>
<keyword evidence="2 4" id="KW-1015">Disulfide bond</keyword>
<dbReference type="RefSeq" id="XP_014259893.1">
    <property type="nucleotide sequence ID" value="XM_014404407.2"/>
</dbReference>
<dbReference type="PROSITE" id="PS51767">
    <property type="entry name" value="PEPTIDASE_A1"/>
    <property type="match status" value="1"/>
</dbReference>
<dbReference type="EnsemblMetazoa" id="XM_014404407.2">
    <property type="protein sequence ID" value="XP_014259893.1"/>
    <property type="gene ID" value="LOC106672749"/>
</dbReference>
<reference evidence="7" key="1">
    <citation type="submission" date="2022-01" db="UniProtKB">
        <authorList>
            <consortium name="EnsemblMetazoa"/>
        </authorList>
    </citation>
    <scope>IDENTIFICATION</scope>
</reference>
<evidence type="ECO:0000313" key="8">
    <source>
        <dbReference type="Proteomes" id="UP000494040"/>
    </source>
</evidence>